<dbReference type="SUPFAM" id="SSF46689">
    <property type="entry name" value="Homeodomain-like"/>
    <property type="match status" value="1"/>
</dbReference>
<organism evidence="4 5">
    <name type="scientific">Mycobacterium aquaticum</name>
    <dbReference type="NCBI Taxonomy" id="1927124"/>
    <lineage>
        <taxon>Bacteria</taxon>
        <taxon>Bacillati</taxon>
        <taxon>Actinomycetota</taxon>
        <taxon>Actinomycetes</taxon>
        <taxon>Mycobacteriales</taxon>
        <taxon>Mycobacteriaceae</taxon>
        <taxon>Mycobacterium</taxon>
    </lineage>
</organism>
<sequence>MRTSGAILNAAIVVLGQRPSAPLRDIAAAAGVSCTTLHRYFAERSDLIRAMALHLRRVSLDGIRLADPDHGLPLDAFRRVVETQLDLGPAMLYIYTEPVVRESASLLAHIDSCDGPVAAALNKVAPRHATVPAGWVRRVFWSLLCVGCRAIQTDGIPRQLIVDVIVDTLIHGLVSGPGYVQLSRLSQPTSNAH</sequence>
<evidence type="ECO:0000256" key="1">
    <source>
        <dbReference type="ARBA" id="ARBA00023125"/>
    </source>
</evidence>
<protein>
    <recommendedName>
        <fullName evidence="3">HTH tetR-type domain-containing protein</fullName>
    </recommendedName>
</protein>
<name>A0A1W9ZYK2_9MYCO</name>
<evidence type="ECO:0000259" key="3">
    <source>
        <dbReference type="PROSITE" id="PS50977"/>
    </source>
</evidence>
<dbReference type="Gene3D" id="1.10.357.10">
    <property type="entry name" value="Tetracycline Repressor, domain 2"/>
    <property type="match status" value="1"/>
</dbReference>
<evidence type="ECO:0000313" key="5">
    <source>
        <dbReference type="Proteomes" id="UP000192448"/>
    </source>
</evidence>
<proteinExistence type="predicted"/>
<dbReference type="EMBL" id="MVHF01000065">
    <property type="protein sequence ID" value="ORA22897.1"/>
    <property type="molecule type" value="Genomic_DNA"/>
</dbReference>
<dbReference type="InterPro" id="IPR001647">
    <property type="entry name" value="HTH_TetR"/>
</dbReference>
<feature type="domain" description="HTH tetR-type" evidence="3">
    <location>
        <begin position="1"/>
        <end position="59"/>
    </location>
</feature>
<dbReference type="AlphaFoldDB" id="A0A1W9ZYK2"/>
<keyword evidence="1 2" id="KW-0238">DNA-binding</keyword>
<reference evidence="4 5" key="1">
    <citation type="submission" date="2017-02" db="EMBL/GenBank/DDBJ databases">
        <title>The new phylogeny of genus Mycobacterium.</title>
        <authorList>
            <person name="Tortoli E."/>
            <person name="Trovato A."/>
            <person name="Cirillo D.M."/>
        </authorList>
    </citation>
    <scope>NUCLEOTIDE SEQUENCE [LARGE SCALE GENOMIC DNA]</scope>
    <source>
        <strain evidence="4 5">RW6</strain>
    </source>
</reference>
<comment type="caution">
    <text evidence="4">The sequence shown here is derived from an EMBL/GenBank/DDBJ whole genome shotgun (WGS) entry which is preliminary data.</text>
</comment>
<evidence type="ECO:0000256" key="2">
    <source>
        <dbReference type="PROSITE-ProRule" id="PRU00335"/>
    </source>
</evidence>
<feature type="DNA-binding region" description="H-T-H motif" evidence="2">
    <location>
        <begin position="22"/>
        <end position="41"/>
    </location>
</feature>
<dbReference type="Pfam" id="PF00440">
    <property type="entry name" value="TetR_N"/>
    <property type="match status" value="1"/>
</dbReference>
<accession>A0A1W9ZYK2</accession>
<keyword evidence="5" id="KW-1185">Reference proteome</keyword>
<dbReference type="GO" id="GO:0003677">
    <property type="term" value="F:DNA binding"/>
    <property type="evidence" value="ECO:0007669"/>
    <property type="project" value="UniProtKB-UniRule"/>
</dbReference>
<dbReference type="Proteomes" id="UP000192448">
    <property type="component" value="Unassembled WGS sequence"/>
</dbReference>
<evidence type="ECO:0000313" key="4">
    <source>
        <dbReference type="EMBL" id="ORA22897.1"/>
    </source>
</evidence>
<dbReference type="STRING" id="1927124.BST13_35770"/>
<gene>
    <name evidence="4" type="ORF">BST13_35770</name>
</gene>
<dbReference type="PROSITE" id="PS50977">
    <property type="entry name" value="HTH_TETR_2"/>
    <property type="match status" value="1"/>
</dbReference>
<dbReference type="InterPro" id="IPR009057">
    <property type="entry name" value="Homeodomain-like_sf"/>
</dbReference>